<evidence type="ECO:0000313" key="1">
    <source>
        <dbReference type="EMBL" id="KAK9236786.1"/>
    </source>
</evidence>
<dbReference type="Proteomes" id="UP001433508">
    <property type="component" value="Unassembled WGS sequence"/>
</dbReference>
<name>A0ACC3SYQ5_LIPKO</name>
<organism evidence="1 2">
    <name type="scientific">Lipomyces kononenkoae</name>
    <name type="common">Yeast</name>
    <dbReference type="NCBI Taxonomy" id="34357"/>
    <lineage>
        <taxon>Eukaryota</taxon>
        <taxon>Fungi</taxon>
        <taxon>Dikarya</taxon>
        <taxon>Ascomycota</taxon>
        <taxon>Saccharomycotina</taxon>
        <taxon>Lipomycetes</taxon>
        <taxon>Lipomycetales</taxon>
        <taxon>Lipomycetaceae</taxon>
        <taxon>Lipomyces</taxon>
    </lineage>
</organism>
<dbReference type="EMBL" id="MU971380">
    <property type="protein sequence ID" value="KAK9236786.1"/>
    <property type="molecule type" value="Genomic_DNA"/>
</dbReference>
<evidence type="ECO:0000313" key="2">
    <source>
        <dbReference type="Proteomes" id="UP001433508"/>
    </source>
</evidence>
<gene>
    <name evidence="1" type="ORF">V1525DRAFT_420104</name>
</gene>
<proteinExistence type="predicted"/>
<keyword evidence="2" id="KW-1185">Reference proteome</keyword>
<sequence length="150" mass="17289">MARPSKKSLQRSIIARKNVLKRYDAVSQAAQRTETSRDQDVEELEVVEVCLTQSEINNALKRLSFYTEADKSLKYTTRPGGSQRSIRRFKAKFRNMDSSIKPLTAFNFTMSEVSTCSLDENLKRKNQDHERSRASEDGFLNHRNINQNGQ</sequence>
<protein>
    <submittedName>
        <fullName evidence="1">Uncharacterized protein</fullName>
    </submittedName>
</protein>
<comment type="caution">
    <text evidence="1">The sequence shown here is derived from an EMBL/GenBank/DDBJ whole genome shotgun (WGS) entry which is preliminary data.</text>
</comment>
<accession>A0ACC3SYQ5</accession>
<reference evidence="2" key="1">
    <citation type="journal article" date="2024" name="Front. Bioeng. Biotechnol.">
        <title>Genome-scale model development and genomic sequencing of the oleaginous clade Lipomyces.</title>
        <authorList>
            <person name="Czajka J.J."/>
            <person name="Han Y."/>
            <person name="Kim J."/>
            <person name="Mondo S.J."/>
            <person name="Hofstad B.A."/>
            <person name="Robles A."/>
            <person name="Haridas S."/>
            <person name="Riley R."/>
            <person name="LaButti K."/>
            <person name="Pangilinan J."/>
            <person name="Andreopoulos W."/>
            <person name="Lipzen A."/>
            <person name="Yan J."/>
            <person name="Wang M."/>
            <person name="Ng V."/>
            <person name="Grigoriev I.V."/>
            <person name="Spatafora J.W."/>
            <person name="Magnuson J.K."/>
            <person name="Baker S.E."/>
            <person name="Pomraning K.R."/>
        </authorList>
    </citation>
    <scope>NUCLEOTIDE SEQUENCE [LARGE SCALE GENOMIC DNA]</scope>
    <source>
        <strain evidence="2">CBS 7786</strain>
    </source>
</reference>